<dbReference type="SUPFAM" id="SSF47384">
    <property type="entry name" value="Homodimeric domain of signal transducing histidine kinase"/>
    <property type="match status" value="1"/>
</dbReference>
<dbReference type="CDD" id="cd00082">
    <property type="entry name" value="HisKA"/>
    <property type="match status" value="1"/>
</dbReference>
<dbReference type="EMBL" id="MWQY01000015">
    <property type="protein sequence ID" value="ORC34147.1"/>
    <property type="molecule type" value="Genomic_DNA"/>
</dbReference>
<dbReference type="InterPro" id="IPR004358">
    <property type="entry name" value="Sig_transdc_His_kin-like_C"/>
</dbReference>
<dbReference type="InterPro" id="IPR003660">
    <property type="entry name" value="HAMP_dom"/>
</dbReference>
<dbReference type="GO" id="GO:0005886">
    <property type="term" value="C:plasma membrane"/>
    <property type="evidence" value="ECO:0007669"/>
    <property type="project" value="UniProtKB-SubCell"/>
</dbReference>
<proteinExistence type="predicted"/>
<evidence type="ECO:0000256" key="9">
    <source>
        <dbReference type="ARBA" id="ARBA00022840"/>
    </source>
</evidence>
<keyword evidence="6" id="KW-0808">Transferase</keyword>
<dbReference type="Pfam" id="PF00672">
    <property type="entry name" value="HAMP"/>
    <property type="match status" value="1"/>
</dbReference>
<comment type="catalytic activity">
    <reaction evidence="1">
        <text>ATP + protein L-histidine = ADP + protein N-phospho-L-histidine.</text>
        <dbReference type="EC" id="2.7.13.3"/>
    </reaction>
</comment>
<evidence type="ECO:0000256" key="10">
    <source>
        <dbReference type="SAM" id="Phobius"/>
    </source>
</evidence>
<dbReference type="OrthoDB" id="9806130at2"/>
<evidence type="ECO:0000259" key="11">
    <source>
        <dbReference type="PROSITE" id="PS50109"/>
    </source>
</evidence>
<protein>
    <recommendedName>
        <fullName evidence="3">histidine kinase</fullName>
        <ecNumber evidence="3">2.7.13.3</ecNumber>
    </recommendedName>
</protein>
<keyword evidence="14" id="KW-1185">Reference proteome</keyword>
<evidence type="ECO:0000259" key="12">
    <source>
        <dbReference type="PROSITE" id="PS50885"/>
    </source>
</evidence>
<dbReference type="Gene3D" id="1.10.287.130">
    <property type="match status" value="1"/>
</dbReference>
<evidence type="ECO:0000256" key="5">
    <source>
        <dbReference type="ARBA" id="ARBA00022553"/>
    </source>
</evidence>
<dbReference type="PANTHER" id="PTHR44936">
    <property type="entry name" value="SENSOR PROTEIN CREC"/>
    <property type="match status" value="1"/>
</dbReference>
<dbReference type="PROSITE" id="PS50109">
    <property type="entry name" value="HIS_KIN"/>
    <property type="match status" value="1"/>
</dbReference>
<comment type="subcellular location">
    <subcellularLocation>
        <location evidence="2">Cell membrane</location>
        <topology evidence="2">Multi-pass membrane protein</topology>
    </subcellularLocation>
</comment>
<keyword evidence="5" id="KW-0597">Phosphoprotein</keyword>
<evidence type="ECO:0000256" key="3">
    <source>
        <dbReference type="ARBA" id="ARBA00012438"/>
    </source>
</evidence>
<evidence type="ECO:0000256" key="8">
    <source>
        <dbReference type="ARBA" id="ARBA00022777"/>
    </source>
</evidence>
<evidence type="ECO:0000256" key="7">
    <source>
        <dbReference type="ARBA" id="ARBA00022741"/>
    </source>
</evidence>
<evidence type="ECO:0000313" key="14">
    <source>
        <dbReference type="Proteomes" id="UP000192343"/>
    </source>
</evidence>
<keyword evidence="10" id="KW-1133">Transmembrane helix</keyword>
<feature type="domain" description="HAMP" evidence="12">
    <location>
        <begin position="179"/>
        <end position="231"/>
    </location>
</feature>
<organism evidence="13 14">
    <name type="scientific">Marispirochaeta aestuarii</name>
    <dbReference type="NCBI Taxonomy" id="1963862"/>
    <lineage>
        <taxon>Bacteria</taxon>
        <taxon>Pseudomonadati</taxon>
        <taxon>Spirochaetota</taxon>
        <taxon>Spirochaetia</taxon>
        <taxon>Spirochaetales</taxon>
        <taxon>Spirochaetaceae</taxon>
        <taxon>Marispirochaeta</taxon>
    </lineage>
</organism>
<dbReference type="Proteomes" id="UP000192343">
    <property type="component" value="Unassembled WGS sequence"/>
</dbReference>
<feature type="transmembrane region" description="Helical" evidence="10">
    <location>
        <begin position="148"/>
        <end position="173"/>
    </location>
</feature>
<keyword evidence="10" id="KW-0472">Membrane</keyword>
<keyword evidence="4" id="KW-1003">Cell membrane</keyword>
<gene>
    <name evidence="13" type="ORF">B4O97_13795</name>
</gene>
<reference evidence="13 14" key="1">
    <citation type="submission" date="2017-03" db="EMBL/GenBank/DDBJ databases">
        <title>Draft Genome sequence of Marispirochaeta sp. strain JC444.</title>
        <authorList>
            <person name="Shivani Y."/>
            <person name="Subhash Y."/>
            <person name="Sasikala C."/>
            <person name="Ramana C."/>
        </authorList>
    </citation>
    <scope>NUCLEOTIDE SEQUENCE [LARGE SCALE GENOMIC DNA]</scope>
    <source>
        <strain evidence="13 14">JC444</strain>
    </source>
</reference>
<dbReference type="PROSITE" id="PS50885">
    <property type="entry name" value="HAMP"/>
    <property type="match status" value="1"/>
</dbReference>
<keyword evidence="10" id="KW-0812">Transmembrane</keyword>
<dbReference type="RefSeq" id="WP_083051670.1">
    <property type="nucleotide sequence ID" value="NZ_MWQY01000015.1"/>
</dbReference>
<dbReference type="SMART" id="SM00304">
    <property type="entry name" value="HAMP"/>
    <property type="match status" value="1"/>
</dbReference>
<sequence length="458" mass="51730">MTLRGRFTLLFVFVAMVPFTLPVMGYIYFLLTIPESSVREITAAPPFVTRDLHRIIDGSIPEDEIDSRILIVVHGSHDPRYINPDVRRFFQQLDQYEHGKPGNELELIAAISEKERENNHKAMIGNALFTYKGVPGLVFFRFSSKNPFLYALGHPLTTLTIIFIVIILIPLLLSGRFLLSLRRSLAALEKSAGSIRSGNLSQSLAIPEDPELKPVFEAFERMRRQLKEDQEQQARFLMSVSHDLKTPLTSIRGFVEALQDGVIKGEEETMRSFEVIRKKADLLEERISELIEATRINTEGWRRSFVGFSAEEFAREVFEPFLIEAEAREVDFSTGISIPEDRKILGNRRMLARAVENLIENAFRYAGQDAVIRAEARGENGMLRISVEDSGPGIRNEEAPLLFEPFYRGDRGRNSRGIGLGLSSVRSIAETHGGRAGIFETKLGGAGFYFEVPLLKHD</sequence>
<dbReference type="InterPro" id="IPR005467">
    <property type="entry name" value="His_kinase_dom"/>
</dbReference>
<dbReference type="Pfam" id="PF02518">
    <property type="entry name" value="HATPase_c"/>
    <property type="match status" value="1"/>
</dbReference>
<dbReference type="SMART" id="SM00387">
    <property type="entry name" value="HATPase_c"/>
    <property type="match status" value="1"/>
</dbReference>
<dbReference type="SMART" id="SM00388">
    <property type="entry name" value="HisKA"/>
    <property type="match status" value="1"/>
</dbReference>
<dbReference type="Gene3D" id="3.30.565.10">
    <property type="entry name" value="Histidine kinase-like ATPase, C-terminal domain"/>
    <property type="match status" value="1"/>
</dbReference>
<dbReference type="AlphaFoldDB" id="A0A1Y1RX65"/>
<dbReference type="PANTHER" id="PTHR44936:SF10">
    <property type="entry name" value="SENSOR PROTEIN RSTB"/>
    <property type="match status" value="1"/>
</dbReference>
<evidence type="ECO:0000256" key="4">
    <source>
        <dbReference type="ARBA" id="ARBA00022475"/>
    </source>
</evidence>
<dbReference type="CDD" id="cd00075">
    <property type="entry name" value="HATPase"/>
    <property type="match status" value="1"/>
</dbReference>
<comment type="caution">
    <text evidence="13">The sequence shown here is derived from an EMBL/GenBank/DDBJ whole genome shotgun (WGS) entry which is preliminary data.</text>
</comment>
<evidence type="ECO:0000313" key="13">
    <source>
        <dbReference type="EMBL" id="ORC34147.1"/>
    </source>
</evidence>
<feature type="transmembrane region" description="Helical" evidence="10">
    <location>
        <begin position="7"/>
        <end position="29"/>
    </location>
</feature>
<dbReference type="PRINTS" id="PR00344">
    <property type="entry name" value="BCTRLSENSOR"/>
</dbReference>
<dbReference type="InterPro" id="IPR003661">
    <property type="entry name" value="HisK_dim/P_dom"/>
</dbReference>
<dbReference type="InterPro" id="IPR003594">
    <property type="entry name" value="HATPase_dom"/>
</dbReference>
<dbReference type="Gene3D" id="6.10.340.10">
    <property type="match status" value="1"/>
</dbReference>
<keyword evidence="9" id="KW-0067">ATP-binding</keyword>
<dbReference type="InterPro" id="IPR036890">
    <property type="entry name" value="HATPase_C_sf"/>
</dbReference>
<dbReference type="STRING" id="1963862.B4O97_13795"/>
<dbReference type="SUPFAM" id="SSF55874">
    <property type="entry name" value="ATPase domain of HSP90 chaperone/DNA topoisomerase II/histidine kinase"/>
    <property type="match status" value="1"/>
</dbReference>
<accession>A0A1Y1RX65</accession>
<keyword evidence="8" id="KW-0418">Kinase</keyword>
<name>A0A1Y1RX65_9SPIO</name>
<dbReference type="GO" id="GO:0000155">
    <property type="term" value="F:phosphorelay sensor kinase activity"/>
    <property type="evidence" value="ECO:0007669"/>
    <property type="project" value="InterPro"/>
</dbReference>
<evidence type="ECO:0000256" key="2">
    <source>
        <dbReference type="ARBA" id="ARBA00004651"/>
    </source>
</evidence>
<dbReference type="EC" id="2.7.13.3" evidence="3"/>
<dbReference type="InterPro" id="IPR050980">
    <property type="entry name" value="2C_sensor_his_kinase"/>
</dbReference>
<dbReference type="Pfam" id="PF00512">
    <property type="entry name" value="HisKA"/>
    <property type="match status" value="1"/>
</dbReference>
<evidence type="ECO:0000256" key="1">
    <source>
        <dbReference type="ARBA" id="ARBA00000085"/>
    </source>
</evidence>
<dbReference type="GO" id="GO:0005524">
    <property type="term" value="F:ATP binding"/>
    <property type="evidence" value="ECO:0007669"/>
    <property type="project" value="UniProtKB-KW"/>
</dbReference>
<keyword evidence="7" id="KW-0547">Nucleotide-binding</keyword>
<evidence type="ECO:0000256" key="6">
    <source>
        <dbReference type="ARBA" id="ARBA00022679"/>
    </source>
</evidence>
<dbReference type="InterPro" id="IPR036097">
    <property type="entry name" value="HisK_dim/P_sf"/>
</dbReference>
<feature type="domain" description="Histidine kinase" evidence="11">
    <location>
        <begin position="239"/>
        <end position="456"/>
    </location>
</feature>